<proteinExistence type="predicted"/>
<dbReference type="Gene3D" id="3.10.620.30">
    <property type="match status" value="1"/>
</dbReference>
<evidence type="ECO:0000259" key="2">
    <source>
        <dbReference type="Pfam" id="PF12969"/>
    </source>
</evidence>
<dbReference type="Pfam" id="PF12969">
    <property type="entry name" value="DUF3857"/>
    <property type="match status" value="1"/>
</dbReference>
<organism evidence="3 4">
    <name type="scientific">Candidatus Jidaibacter acanthamoebae</name>
    <dbReference type="NCBI Taxonomy" id="86105"/>
    <lineage>
        <taxon>Bacteria</taxon>
        <taxon>Pseudomonadati</taxon>
        <taxon>Pseudomonadota</taxon>
        <taxon>Alphaproteobacteria</taxon>
        <taxon>Rickettsiales</taxon>
        <taxon>Candidatus Midichloriaceae</taxon>
        <taxon>Candidatus Jidaibacter</taxon>
    </lineage>
</organism>
<keyword evidence="4" id="KW-1185">Reference proteome</keyword>
<keyword evidence="1" id="KW-0732">Signal</keyword>
<name>A0A0C1QJH5_9RICK</name>
<dbReference type="AlphaFoldDB" id="A0A0C1QJH5"/>
<reference evidence="3 4" key="1">
    <citation type="submission" date="2014-11" db="EMBL/GenBank/DDBJ databases">
        <title>A Rickettsiales Symbiont of Amoebae With Ancient Features.</title>
        <authorList>
            <person name="Schulz F."/>
            <person name="Martijn J."/>
            <person name="Wascher F."/>
            <person name="Kostanjsek R."/>
            <person name="Ettema T.J."/>
            <person name="Horn M."/>
        </authorList>
    </citation>
    <scope>NUCLEOTIDE SEQUENCE [LARGE SCALE GENOMIC DNA]</scope>
    <source>
        <strain evidence="3 4">UWC36</strain>
    </source>
</reference>
<dbReference type="SUPFAM" id="SSF54001">
    <property type="entry name" value="Cysteine proteinases"/>
    <property type="match status" value="1"/>
</dbReference>
<feature type="domain" description="DUF3857" evidence="2">
    <location>
        <begin position="56"/>
        <end position="205"/>
    </location>
</feature>
<dbReference type="InterPro" id="IPR038765">
    <property type="entry name" value="Papain-like_cys_pep_sf"/>
</dbReference>
<evidence type="ECO:0000256" key="1">
    <source>
        <dbReference type="SAM" id="SignalP"/>
    </source>
</evidence>
<evidence type="ECO:0000313" key="4">
    <source>
        <dbReference type="Proteomes" id="UP000031258"/>
    </source>
</evidence>
<sequence>MRSNMKSKCISFLNFFSPVICMVILLSNAAEARWATYDDASIEINKYNVIETVNKDGTNESIIEEEKTILKEHGRDYAANYVIKYNGDSSKVTILEAKTIYQGKEYKVDQDMIEDKPLASSHQGFDQQRQILIAYPKAEIGAKIYIKYKISENKVPLANTYFSRAIFGLQGYEKESNIEIRSELPLKYYANDPNKALKITQLKENNLSVIKIKLIKPLYTETIGEPTENTIINNKYITSVSISSLDTWEEVGTRFGKDYSRVITRPLPKAFEEIVSEVKKSNLTEKEQIERVISLLNDKVRYMGDWRTVNGRMIPRDLDKVATSQLGDCKDFSASTAAILNKLGFKARVTLVMRGIMRQSYDEPLPNIYSFNHAMLKVIGKSREVYWIDPTNFQSMADGIFPDIAGKKVLVLDTKEPSYETIPEIDPNHSQMIKNNIMELKSDGAIFDTGSLTIKGEERLQFSGMGLYFSKKAIEDFLFRAISKNHLTDEEKKSIEVPDLTKREVRDITVKYSYEHKNSTFKTNLGQALTLSSEWLRSFTNVAHDQIGDIMVGPPITLKRSTVLKDMKVKNIQSLNYEIKSPWLYFKRECKNKGKDIEIFDTVKILKTFITGEQLNSEEYKNLKQGIERNIQKAALIFTE</sequence>
<dbReference type="EMBL" id="JSWE01000206">
    <property type="protein sequence ID" value="KIE04338.1"/>
    <property type="molecule type" value="Genomic_DNA"/>
</dbReference>
<accession>A0A0C1QJH5</accession>
<comment type="caution">
    <text evidence="3">The sequence shown here is derived from an EMBL/GenBank/DDBJ whole genome shotgun (WGS) entry which is preliminary data.</text>
</comment>
<dbReference type="InterPro" id="IPR024618">
    <property type="entry name" value="DUF3857"/>
</dbReference>
<feature type="signal peptide" evidence="1">
    <location>
        <begin position="1"/>
        <end position="32"/>
    </location>
</feature>
<dbReference type="Proteomes" id="UP000031258">
    <property type="component" value="Unassembled WGS sequence"/>
</dbReference>
<gene>
    <name evidence="3" type="ORF">NF27_IN00790</name>
</gene>
<dbReference type="STRING" id="86105.NF27_IN00790"/>
<evidence type="ECO:0000313" key="3">
    <source>
        <dbReference type="EMBL" id="KIE04338.1"/>
    </source>
</evidence>
<feature type="chain" id="PRO_5002137268" description="DUF3857 domain-containing protein" evidence="1">
    <location>
        <begin position="33"/>
        <end position="640"/>
    </location>
</feature>
<dbReference type="Gene3D" id="2.60.40.3140">
    <property type="match status" value="1"/>
</dbReference>
<protein>
    <recommendedName>
        <fullName evidence="2">DUF3857 domain-containing protein</fullName>
    </recommendedName>
</protein>